<accession>A0AAV9IZR6</accession>
<dbReference type="GO" id="GO:0001682">
    <property type="term" value="P:tRNA 5'-leader removal"/>
    <property type="evidence" value="ECO:0007669"/>
    <property type="project" value="InterPro"/>
</dbReference>
<feature type="compositionally biased region" description="Basic and acidic residues" evidence="3">
    <location>
        <begin position="80"/>
        <end position="92"/>
    </location>
</feature>
<evidence type="ECO:0000256" key="3">
    <source>
        <dbReference type="SAM" id="MobiDB-lite"/>
    </source>
</evidence>
<dbReference type="PANTHER" id="PTHR13348:SF0">
    <property type="entry name" value="RIBONUCLEASE P PROTEIN SUBUNIT P29"/>
    <property type="match status" value="1"/>
</dbReference>
<comment type="similarity">
    <text evidence="2">Belongs to the eukaryotic/archaeal RNase P protein component 1 family.</text>
</comment>
<comment type="subcellular location">
    <subcellularLocation>
        <location evidence="1">Nucleus</location>
    </subcellularLocation>
</comment>
<dbReference type="SMART" id="SM00538">
    <property type="entry name" value="POP4"/>
    <property type="match status" value="1"/>
</dbReference>
<dbReference type="GO" id="GO:0030677">
    <property type="term" value="C:ribonuclease P complex"/>
    <property type="evidence" value="ECO:0007669"/>
    <property type="project" value="InterPro"/>
</dbReference>
<proteinExistence type="inferred from homology"/>
<dbReference type="InterPro" id="IPR036980">
    <property type="entry name" value="RNase_P/MRP_Rpp29_sf"/>
</dbReference>
<dbReference type="EMBL" id="JANCYW010000013">
    <property type="protein sequence ID" value="KAK4537621.1"/>
    <property type="molecule type" value="Genomic_DNA"/>
</dbReference>
<evidence type="ECO:0000256" key="2">
    <source>
        <dbReference type="ARBA" id="ARBA00006181"/>
    </source>
</evidence>
<name>A0AAV9IZR6_CYACA</name>
<dbReference type="InterPro" id="IPR002730">
    <property type="entry name" value="Rpp29/RNP1"/>
</dbReference>
<dbReference type="GO" id="GO:0000172">
    <property type="term" value="C:ribonuclease MRP complex"/>
    <property type="evidence" value="ECO:0007669"/>
    <property type="project" value="InterPro"/>
</dbReference>
<gene>
    <name evidence="4" type="ORF">CDCA_CDCA13G3646</name>
</gene>
<evidence type="ECO:0000256" key="1">
    <source>
        <dbReference type="ARBA" id="ARBA00004123"/>
    </source>
</evidence>
<dbReference type="GO" id="GO:0033204">
    <property type="term" value="F:ribonuclease P RNA binding"/>
    <property type="evidence" value="ECO:0007669"/>
    <property type="project" value="InterPro"/>
</dbReference>
<dbReference type="Pfam" id="PF01868">
    <property type="entry name" value="RNase_P-MRP_p29"/>
    <property type="match status" value="1"/>
</dbReference>
<evidence type="ECO:0000313" key="4">
    <source>
        <dbReference type="EMBL" id="KAK4537621.1"/>
    </source>
</evidence>
<comment type="caution">
    <text evidence="4">The sequence shown here is derived from an EMBL/GenBank/DDBJ whole genome shotgun (WGS) entry which is preliminary data.</text>
</comment>
<dbReference type="GO" id="GO:0005634">
    <property type="term" value="C:nucleus"/>
    <property type="evidence" value="ECO:0007669"/>
    <property type="project" value="UniProtKB-SubCell"/>
</dbReference>
<reference evidence="4 5" key="1">
    <citation type="submission" date="2022-07" db="EMBL/GenBank/DDBJ databases">
        <title>Genome-wide signatures of adaptation to extreme environments.</title>
        <authorList>
            <person name="Cho C.H."/>
            <person name="Yoon H.S."/>
        </authorList>
    </citation>
    <scope>NUCLEOTIDE SEQUENCE [LARGE SCALE GENOMIC DNA]</scope>
    <source>
        <strain evidence="4 5">DBV 063 E5</strain>
    </source>
</reference>
<dbReference type="Proteomes" id="UP001301350">
    <property type="component" value="Unassembled WGS sequence"/>
</dbReference>
<organism evidence="4 5">
    <name type="scientific">Cyanidium caldarium</name>
    <name type="common">Red alga</name>
    <dbReference type="NCBI Taxonomy" id="2771"/>
    <lineage>
        <taxon>Eukaryota</taxon>
        <taxon>Rhodophyta</taxon>
        <taxon>Bangiophyceae</taxon>
        <taxon>Cyanidiales</taxon>
        <taxon>Cyanidiaceae</taxon>
        <taxon>Cyanidium</taxon>
    </lineage>
</organism>
<dbReference type="PANTHER" id="PTHR13348">
    <property type="entry name" value="RIBONUCLEASE P SUBUNIT P29"/>
    <property type="match status" value="1"/>
</dbReference>
<dbReference type="GO" id="GO:0006364">
    <property type="term" value="P:rRNA processing"/>
    <property type="evidence" value="ECO:0007669"/>
    <property type="project" value="TreeGrafter"/>
</dbReference>
<protein>
    <submittedName>
        <fullName evidence="4">Uncharacterized protein</fullName>
    </submittedName>
</protein>
<keyword evidence="5" id="KW-1185">Reference proteome</keyword>
<evidence type="ECO:0000313" key="5">
    <source>
        <dbReference type="Proteomes" id="UP001301350"/>
    </source>
</evidence>
<feature type="region of interest" description="Disordered" evidence="3">
    <location>
        <begin position="71"/>
        <end position="95"/>
    </location>
</feature>
<dbReference type="InterPro" id="IPR016848">
    <property type="entry name" value="RNase_P/MRP_Rpp29-subunit"/>
</dbReference>
<dbReference type="InterPro" id="IPR023534">
    <property type="entry name" value="Rof/RNase_P-like"/>
</dbReference>
<dbReference type="SUPFAM" id="SSF101744">
    <property type="entry name" value="Rof/RNase P subunit-like"/>
    <property type="match status" value="1"/>
</dbReference>
<dbReference type="Gene3D" id="2.30.30.210">
    <property type="entry name" value="Ribonuclease P/MRP, subunit p29"/>
    <property type="match status" value="1"/>
</dbReference>
<sequence length="254" mass="28390">MKNLQSASNAFGATSQLYAPAPNAILPGALRRQGGKVATAGDLGELHAHVEASSVSGQAARDKLQDRVLLLGNPRRADRRGKSVDVPRERAADRRHRKCRSLTAPERKRLAVHRLSRDIPYAELQPLHAAWKAYAREMLDTVGSSGDAVGGIRHRDALAERVLRMDWHGAYIIVQRSTAPEQIGWQGIVLQETENTFRVVTPESRLRVVPKRPCDLLLQLDERVRVRVHGTAMAMRSAERSVRRPKRRPDSMFV</sequence>
<dbReference type="AlphaFoldDB" id="A0AAV9IZR6"/>